<comment type="similarity">
    <text evidence="7">In the N-terminal section; belongs to the aldehyde dehydrogenase family.</text>
</comment>
<evidence type="ECO:0000256" key="6">
    <source>
        <dbReference type="ARBA" id="ARBA00023268"/>
    </source>
</evidence>
<dbReference type="GO" id="GO:0004022">
    <property type="term" value="F:alcohol dehydrogenase (NAD+) activity"/>
    <property type="evidence" value="ECO:0007669"/>
    <property type="project" value="InterPro"/>
</dbReference>
<dbReference type="InterPro" id="IPR034789">
    <property type="entry name" value="AAD_C"/>
</dbReference>
<dbReference type="SUPFAM" id="SSF56796">
    <property type="entry name" value="Dehydroquinate synthase-like"/>
    <property type="match status" value="1"/>
</dbReference>
<evidence type="ECO:0000259" key="10">
    <source>
        <dbReference type="Pfam" id="PF00465"/>
    </source>
</evidence>
<dbReference type="FunFam" id="1.20.1090.10:FF:000001">
    <property type="entry name" value="Aldehyde-alcohol dehydrogenase"/>
    <property type="match status" value="1"/>
</dbReference>
<dbReference type="PROSITE" id="PS00913">
    <property type="entry name" value="ADH_IRON_1"/>
    <property type="match status" value="1"/>
</dbReference>
<feature type="domain" description="Fe-containing alcohol dehydrogenase-like C-terminal" evidence="11">
    <location>
        <begin position="652"/>
        <end position="859"/>
    </location>
</feature>
<evidence type="ECO:0000256" key="7">
    <source>
        <dbReference type="ARBA" id="ARBA00035641"/>
    </source>
</evidence>
<dbReference type="InterPro" id="IPR012079">
    <property type="entry name" value="Bifunc_Ald-ADH"/>
</dbReference>
<dbReference type="PATRIC" id="fig|1423140.3.peg.2541"/>
<dbReference type="Pfam" id="PF25137">
    <property type="entry name" value="ADH_Fe_C"/>
    <property type="match status" value="1"/>
</dbReference>
<dbReference type="FunFam" id="3.40.50.1970:FF:000003">
    <property type="entry name" value="Alcohol dehydrogenase, iron-containing"/>
    <property type="match status" value="1"/>
</dbReference>
<evidence type="ECO:0000313" key="12">
    <source>
        <dbReference type="EMBL" id="ETA06320.1"/>
    </source>
</evidence>
<dbReference type="InterPro" id="IPR016163">
    <property type="entry name" value="Ald_DH_C"/>
</dbReference>
<keyword evidence="4" id="KW-0408">Iron</keyword>
<dbReference type="InterPro" id="IPR039697">
    <property type="entry name" value="Alcohol_dehydrogenase_Fe"/>
</dbReference>
<reference evidence="12 13" key="1">
    <citation type="journal article" date="2014" name="Genome Announc.">
        <title>Draft Genome Sequence of Gordonia alkanivorans Strain CGMCC6845, a Halotolerant Hydrocarbon-Degrading Bacterium.</title>
        <authorList>
            <person name="Wang X."/>
            <person name="Jin D."/>
            <person name="Zhou L."/>
            <person name="Wu L."/>
            <person name="An W."/>
            <person name="Zhao L."/>
        </authorList>
    </citation>
    <scope>NUCLEOTIDE SEQUENCE [LARGE SCALE GENOMIC DNA]</scope>
    <source>
        <strain evidence="12 13">CGMCC 6845</strain>
    </source>
</reference>
<sequence length="879" mass="93587">MSTIRENAEAPTLDLTDVDAAVERAAAAATEFRTLDQQRVDAIVAAMARAGVRAAAELAAVAIEETGFGVFEDKVVKNYIATEFLYDHLKDKKSVGVIEEDAERDVARVAEPIGVVLAITPVTNPTSTVLYKAIIAAKTRNAIIFRPSPVAAHSCERTVAILREAAEAAGMPPGALQVIPDAAHEVTHYLFRHRLVDFIWVTGGQKIVALANAAGKPGLGVGPGNAPIYLHRTADIKGAVVDILISKTFDASVICPAEQTCIVDDAIYDATVAEFRRMGAHLLTDEQATAIADFAFGDGDGDGDKVNLGALGQQAPELAARAGFTVDPSVKVLLAPLPSDLDELAIHPLVQEKLMPVLGLVRARDVQHGIDAAVLVTEHGGLGHTSAVYTADESVVDAFSAAVRTGRILVNAPTAVGALGGIYNDLAPTFSLGCGTWGGSSTTENVNYLQLLNIKTVARRRSPSQWFRVPANTFFNAGALDNLRDVPCTDVVVVTDVLSEERGVVDELRAHLRAQHVRVFAEVEPEPDEATIRRGVAVLQGQRPDLLIAVGGGSVIDAAKAIRLFYEHPETDLAELTLPFLDPRKRIAEYPQDPHTLRLVAIPTTAGTGSEVSPAAVLTVAGRKETLVDYSLVPDMAIVDPTLTLSMPRTLTVDTGIDALTHALEAVASIFASPYTDAFCVQAARLIFDALPRAYDDPADLAARTDMANAATLAGLAFSNAFVGTNHALAHAVGARFNIAHGRVNGVFLPHTLRYNASVPTKFMPAPGYSAYVAPDKYAQLGRVVFGGREPAESRRRLFQGVDDLLRRLGMPRTLAEIGVPEAEFLDALPQLAMTAFGDLSNRTNPRMPLISEITDLLRLGYFGETGGLGADDPATQPR</sequence>
<dbReference type="InterPro" id="IPR015590">
    <property type="entry name" value="Aldehyde_DH_dom"/>
</dbReference>
<evidence type="ECO:0000256" key="3">
    <source>
        <dbReference type="ARBA" id="ARBA00023002"/>
    </source>
</evidence>
<comment type="caution">
    <text evidence="12">The sequence shown here is derived from an EMBL/GenBank/DDBJ whole genome shotgun (WGS) entry which is preliminary data.</text>
</comment>
<dbReference type="SUPFAM" id="SSF53720">
    <property type="entry name" value="ALDH-like"/>
    <property type="match status" value="1"/>
</dbReference>
<name>W9DIZ9_9ACTN</name>
<dbReference type="InterPro" id="IPR018211">
    <property type="entry name" value="ADH_Fe_CS"/>
</dbReference>
<feature type="domain" description="Alcohol dehydrogenase iron-type/glycerol dehydrogenase GldA" evidence="10">
    <location>
        <begin position="470"/>
        <end position="641"/>
    </location>
</feature>
<gene>
    <name evidence="12" type="ORF">V525_12720</name>
</gene>
<dbReference type="PANTHER" id="PTHR11496:SF83">
    <property type="entry name" value="HYDROXYACID-OXOACID TRANSHYDROGENASE, MITOCHONDRIAL"/>
    <property type="match status" value="1"/>
</dbReference>
<dbReference type="HOGENOM" id="CLU_007207_1_0_11"/>
<dbReference type="NCBIfam" id="NF010378">
    <property type="entry name" value="PRK13805.1"/>
    <property type="match status" value="1"/>
</dbReference>
<dbReference type="Gene3D" id="1.20.1090.10">
    <property type="entry name" value="Dehydroquinate synthase-like - alpha domain"/>
    <property type="match status" value="1"/>
</dbReference>
<dbReference type="Pfam" id="PF00171">
    <property type="entry name" value="Aldedh"/>
    <property type="match status" value="1"/>
</dbReference>
<evidence type="ECO:0000313" key="13">
    <source>
        <dbReference type="Proteomes" id="UP000035035"/>
    </source>
</evidence>
<dbReference type="Pfam" id="PF00465">
    <property type="entry name" value="Fe-ADH"/>
    <property type="match status" value="1"/>
</dbReference>
<dbReference type="InterPro" id="IPR056798">
    <property type="entry name" value="ADH_Fe_C"/>
</dbReference>
<evidence type="ECO:0000256" key="5">
    <source>
        <dbReference type="ARBA" id="ARBA00023027"/>
    </source>
</evidence>
<evidence type="ECO:0000256" key="2">
    <source>
        <dbReference type="ARBA" id="ARBA00013190"/>
    </source>
</evidence>
<accession>W9DIZ9</accession>
<keyword evidence="5" id="KW-0520">NAD</keyword>
<dbReference type="AlphaFoldDB" id="W9DIZ9"/>
<evidence type="ECO:0000259" key="11">
    <source>
        <dbReference type="Pfam" id="PF25137"/>
    </source>
</evidence>
<keyword evidence="3" id="KW-0560">Oxidoreductase</keyword>
<organism evidence="12 13">
    <name type="scientific">Gordonia alkanivorans CGMCC 6845</name>
    <dbReference type="NCBI Taxonomy" id="1423140"/>
    <lineage>
        <taxon>Bacteria</taxon>
        <taxon>Bacillati</taxon>
        <taxon>Actinomycetota</taxon>
        <taxon>Actinomycetes</taxon>
        <taxon>Mycobacteriales</taxon>
        <taxon>Gordoniaceae</taxon>
        <taxon>Gordonia</taxon>
    </lineage>
</organism>
<dbReference type="GO" id="GO:0016620">
    <property type="term" value="F:oxidoreductase activity, acting on the aldehyde or oxo group of donors, NAD or NADP as acceptor"/>
    <property type="evidence" value="ECO:0007669"/>
    <property type="project" value="InterPro"/>
</dbReference>
<evidence type="ECO:0000259" key="9">
    <source>
        <dbReference type="Pfam" id="PF00171"/>
    </source>
</evidence>
<dbReference type="InterPro" id="IPR001670">
    <property type="entry name" value="ADH_Fe/GldA"/>
</dbReference>
<protein>
    <recommendedName>
        <fullName evidence="2">alcohol dehydrogenase</fullName>
        <ecNumber evidence="2">1.1.1.1</ecNumber>
    </recommendedName>
</protein>
<keyword evidence="13" id="KW-1185">Reference proteome</keyword>
<dbReference type="Gene3D" id="3.40.50.1970">
    <property type="match status" value="1"/>
</dbReference>
<dbReference type="EMBL" id="AYXO01000023">
    <property type="protein sequence ID" value="ETA06320.1"/>
    <property type="molecule type" value="Genomic_DNA"/>
</dbReference>
<feature type="domain" description="Aldehyde dehydrogenase" evidence="9">
    <location>
        <begin position="8"/>
        <end position="276"/>
    </location>
</feature>
<dbReference type="InterPro" id="IPR016161">
    <property type="entry name" value="Ald_DH/histidinol_DH"/>
</dbReference>
<dbReference type="Gene3D" id="3.40.309.10">
    <property type="entry name" value="Aldehyde Dehydrogenase, Chain A, domain 2"/>
    <property type="match status" value="1"/>
</dbReference>
<comment type="similarity">
    <text evidence="8">In the C-terminal section; belongs to the iron-containing alcohol dehydrogenase family.</text>
</comment>
<dbReference type="EC" id="1.1.1.1" evidence="2"/>
<dbReference type="CDD" id="cd07122">
    <property type="entry name" value="ALDH_F20_ACDH"/>
    <property type="match status" value="1"/>
</dbReference>
<evidence type="ECO:0000256" key="8">
    <source>
        <dbReference type="ARBA" id="ARBA00035645"/>
    </source>
</evidence>
<evidence type="ECO:0000256" key="1">
    <source>
        <dbReference type="ARBA" id="ARBA00001954"/>
    </source>
</evidence>
<dbReference type="RefSeq" id="WP_035751419.1">
    <property type="nucleotide sequence ID" value="NZ_KI629795.1"/>
</dbReference>
<comment type="cofactor">
    <cofactor evidence="1">
        <name>Fe(2+)</name>
        <dbReference type="ChEBI" id="CHEBI:29033"/>
    </cofactor>
</comment>
<dbReference type="Gene3D" id="3.40.605.10">
    <property type="entry name" value="Aldehyde Dehydrogenase, Chain A, domain 1"/>
    <property type="match status" value="1"/>
</dbReference>
<keyword evidence="6" id="KW-0511">Multifunctional enzyme</keyword>
<dbReference type="InterPro" id="IPR016162">
    <property type="entry name" value="Ald_DH_N"/>
</dbReference>
<dbReference type="PANTHER" id="PTHR11496">
    <property type="entry name" value="ALCOHOL DEHYDROGENASE"/>
    <property type="match status" value="1"/>
</dbReference>
<dbReference type="GO" id="GO:0046872">
    <property type="term" value="F:metal ion binding"/>
    <property type="evidence" value="ECO:0007669"/>
    <property type="project" value="InterPro"/>
</dbReference>
<dbReference type="CDD" id="cd08178">
    <property type="entry name" value="AAD_C"/>
    <property type="match status" value="1"/>
</dbReference>
<proteinExistence type="inferred from homology"/>
<dbReference type="Proteomes" id="UP000035035">
    <property type="component" value="Unassembled WGS sequence"/>
</dbReference>
<evidence type="ECO:0000256" key="4">
    <source>
        <dbReference type="ARBA" id="ARBA00023004"/>
    </source>
</evidence>